<dbReference type="HOGENOM" id="CLU_1422169_0_0_1"/>
<name>D8PUH1_SCHCM</name>
<accession>D8PUH1</accession>
<gene>
    <name evidence="1" type="ORF">SCHCODRAFT_104922</name>
</gene>
<feature type="non-terminal residue" evidence="1">
    <location>
        <position position="191"/>
    </location>
</feature>
<reference evidence="1 2" key="1">
    <citation type="journal article" date="2010" name="Nat. Biotechnol.">
        <title>Genome sequence of the model mushroom Schizophyllum commune.</title>
        <authorList>
            <person name="Ohm R.A."/>
            <person name="de Jong J.F."/>
            <person name="Lugones L.G."/>
            <person name="Aerts A."/>
            <person name="Kothe E."/>
            <person name="Stajich J.E."/>
            <person name="de Vries R.P."/>
            <person name="Record E."/>
            <person name="Levasseur A."/>
            <person name="Baker S.E."/>
            <person name="Bartholomew K.A."/>
            <person name="Coutinho P.M."/>
            <person name="Erdmann S."/>
            <person name="Fowler T.J."/>
            <person name="Gathman A.C."/>
            <person name="Lombard V."/>
            <person name="Henrissat B."/>
            <person name="Knabe N."/>
            <person name="Kuees U."/>
            <person name="Lilly W.W."/>
            <person name="Lindquist E."/>
            <person name="Lucas S."/>
            <person name="Magnuson J.K."/>
            <person name="Piumi F."/>
            <person name="Raudaskoski M."/>
            <person name="Salamov A."/>
            <person name="Schmutz J."/>
            <person name="Schwarze F.W.M.R."/>
            <person name="vanKuyk P.A."/>
            <person name="Horton J.S."/>
            <person name="Grigoriev I.V."/>
            <person name="Woesten H.A.B."/>
        </authorList>
    </citation>
    <scope>NUCLEOTIDE SEQUENCE [LARGE SCALE GENOMIC DNA]</scope>
    <source>
        <strain evidence="2">H4-8 / FGSC 9210</strain>
    </source>
</reference>
<dbReference type="KEGG" id="scm:SCHCO_01144257"/>
<dbReference type="RefSeq" id="XP_003035622.1">
    <property type="nucleotide sequence ID" value="XM_003035576.1"/>
</dbReference>
<dbReference type="GeneID" id="9587196"/>
<dbReference type="Proteomes" id="UP000007431">
    <property type="component" value="Unassembled WGS sequence"/>
</dbReference>
<dbReference type="OrthoDB" id="10558210at2759"/>
<evidence type="ECO:0000313" key="2">
    <source>
        <dbReference type="Proteomes" id="UP000007431"/>
    </source>
</evidence>
<proteinExistence type="predicted"/>
<dbReference type="VEuPathDB" id="FungiDB:SCHCODRAFT_01144257"/>
<protein>
    <submittedName>
        <fullName evidence="1">Uncharacterized protein</fullName>
    </submittedName>
</protein>
<organism evidence="2">
    <name type="scientific">Schizophyllum commune (strain H4-8 / FGSC 9210)</name>
    <name type="common">Split gill fungus</name>
    <dbReference type="NCBI Taxonomy" id="578458"/>
    <lineage>
        <taxon>Eukaryota</taxon>
        <taxon>Fungi</taxon>
        <taxon>Dikarya</taxon>
        <taxon>Basidiomycota</taxon>
        <taxon>Agaricomycotina</taxon>
        <taxon>Agaricomycetes</taxon>
        <taxon>Agaricomycetidae</taxon>
        <taxon>Agaricales</taxon>
        <taxon>Schizophyllaceae</taxon>
        <taxon>Schizophyllum</taxon>
    </lineage>
</organism>
<evidence type="ECO:0000313" key="1">
    <source>
        <dbReference type="EMBL" id="EFJ00720.1"/>
    </source>
</evidence>
<sequence length="191" mass="20951">MTLPPSRSVVAITRPAPSGRSQLSFTQSSNIVHDRVLVRPSMRGLSRAGSLRTASHKTIHALAASPPSEARPRLRAARLRRCSLSPPKAARTPAALVPRYSDSRDELAHLCPLLARPPAEGCTRSLRSLRARAFGPVALSFVARRALCLYPSMPGQRRVVTIPLLSRYFPSRLRCTSLPDIFHSLNPHDVI</sequence>
<dbReference type="InParanoid" id="D8PUH1"/>
<dbReference type="EMBL" id="GL377303">
    <property type="protein sequence ID" value="EFJ00720.1"/>
    <property type="molecule type" value="Genomic_DNA"/>
</dbReference>
<dbReference type="AlphaFoldDB" id="D8PUH1"/>
<keyword evidence="2" id="KW-1185">Reference proteome</keyword>